<dbReference type="EMBL" id="CP002801">
    <property type="protein sequence ID" value="AEH10744.1"/>
    <property type="molecule type" value="Genomic_DNA"/>
</dbReference>
<dbReference type="RefSeq" id="WP_013874633.1">
    <property type="nucleotide sequence ID" value="NZ_CAAAFP010000255.1"/>
</dbReference>
<evidence type="ECO:0000313" key="2">
    <source>
        <dbReference type="EMBL" id="AEH10744.1"/>
    </source>
</evidence>
<organism evidence="2 3">
    <name type="scientific">Candidatus Protofrankia datiscae</name>
    <dbReference type="NCBI Taxonomy" id="2716812"/>
    <lineage>
        <taxon>Bacteria</taxon>
        <taxon>Bacillati</taxon>
        <taxon>Actinomycetota</taxon>
        <taxon>Actinomycetes</taxon>
        <taxon>Frankiales</taxon>
        <taxon>Frankiaceae</taxon>
        <taxon>Protofrankia</taxon>
    </lineage>
</organism>
<dbReference type="Proteomes" id="UP000001549">
    <property type="component" value="Chromosome"/>
</dbReference>
<dbReference type="KEGG" id="fsy:FsymDg_3453"/>
<accession>F8B1J2</accession>
<keyword evidence="3" id="KW-1185">Reference proteome</keyword>
<gene>
    <name evidence="2" type="ordered locus">FsymDg_3453</name>
</gene>
<feature type="region of interest" description="Disordered" evidence="1">
    <location>
        <begin position="99"/>
        <end position="121"/>
    </location>
</feature>
<sequence>MRKSELAPLAQPRSVLESLRRYRRQRPEEHDRHALESVREVTYKGHHIVVRTTYSIEVDGNAITGHVGVTNDGQVHYHAIPNISFASAVEMAEKLVDAFPDDFGSPGEPVDTHGPAHQHHD</sequence>
<evidence type="ECO:0000256" key="1">
    <source>
        <dbReference type="SAM" id="MobiDB-lite"/>
    </source>
</evidence>
<name>F8B1J2_9ACTN</name>
<dbReference type="HOGENOM" id="CLU_2034641_0_0_11"/>
<proteinExistence type="predicted"/>
<dbReference type="AlphaFoldDB" id="F8B1J2"/>
<evidence type="ECO:0000313" key="3">
    <source>
        <dbReference type="Proteomes" id="UP000001549"/>
    </source>
</evidence>
<protein>
    <submittedName>
        <fullName evidence="2">Uncharacterized protein</fullName>
    </submittedName>
</protein>
<reference evidence="2 3" key="1">
    <citation type="submission" date="2011-05" db="EMBL/GenBank/DDBJ databases">
        <title>Complete sequence of chromosome of Frankia symbiont of Datisca glomerata.</title>
        <authorList>
            <consortium name="US DOE Joint Genome Institute"/>
            <person name="Lucas S."/>
            <person name="Han J."/>
            <person name="Lapidus A."/>
            <person name="Cheng J.-F."/>
            <person name="Goodwin L."/>
            <person name="Pitluck S."/>
            <person name="Peters L."/>
            <person name="Mikhailova N."/>
            <person name="Chertkov O."/>
            <person name="Teshima H."/>
            <person name="Han C."/>
            <person name="Tapia R."/>
            <person name="Land M."/>
            <person name="Hauser L."/>
            <person name="Kyrpides N."/>
            <person name="Ivanova N."/>
            <person name="Pagani I."/>
            <person name="Berry A."/>
            <person name="Pawlowski K."/>
            <person name="Persson T."/>
            <person name="Vanden Heuvel B."/>
            <person name="Benson D."/>
            <person name="Woyke T."/>
        </authorList>
    </citation>
    <scope>NUCLEOTIDE SEQUENCE [LARGE SCALE GENOMIC DNA]</scope>
    <source>
        <strain evidence="3">4085684</strain>
    </source>
</reference>